<evidence type="ECO:0000313" key="1">
    <source>
        <dbReference type="EnsemblMetazoa" id="CapteP222939"/>
    </source>
</evidence>
<name>X2ATS5_CAPTE</name>
<dbReference type="AlphaFoldDB" id="X2ATS5"/>
<dbReference type="GO" id="GO:0000724">
    <property type="term" value="P:double-strand break repair via homologous recombination"/>
    <property type="evidence" value="ECO:0007669"/>
    <property type="project" value="TreeGrafter"/>
</dbReference>
<dbReference type="EMBL" id="AMQN01000156">
    <property type="status" value="NOT_ANNOTATED_CDS"/>
    <property type="molecule type" value="Genomic_DNA"/>
</dbReference>
<dbReference type="Proteomes" id="UP000014760">
    <property type="component" value="Unassembled WGS sequence"/>
</dbReference>
<reference evidence="2" key="1">
    <citation type="submission" date="2012-12" db="EMBL/GenBank/DDBJ databases">
        <authorList>
            <person name="Hellsten U."/>
            <person name="Grimwood J."/>
            <person name="Chapman J.A."/>
            <person name="Shapiro H."/>
            <person name="Aerts A."/>
            <person name="Otillar R.P."/>
            <person name="Terry A.Y."/>
            <person name="Boore J.L."/>
            <person name="Simakov O."/>
            <person name="Marletaz F."/>
            <person name="Cho S.-J."/>
            <person name="Edsinger-Gonzales E."/>
            <person name="Havlak P."/>
            <person name="Kuo D.-H."/>
            <person name="Larsson T."/>
            <person name="Lv J."/>
            <person name="Arendt D."/>
            <person name="Savage R."/>
            <person name="Osoegawa K."/>
            <person name="de Jong P."/>
            <person name="Lindberg D.R."/>
            <person name="Seaver E.C."/>
            <person name="Weisblat D.A."/>
            <person name="Putnam N.H."/>
            <person name="Grigoriev I.V."/>
            <person name="Rokhsar D.S."/>
        </authorList>
    </citation>
    <scope>NUCLEOTIDE SEQUENCE</scope>
    <source>
        <strain evidence="2">I ESC-2004</strain>
    </source>
</reference>
<protein>
    <recommendedName>
        <fullName evidence="3">DNA recombination and repair protein Rad51-like C-terminal domain-containing protein</fullName>
    </recommendedName>
</protein>
<proteinExistence type="predicted"/>
<dbReference type="PANTHER" id="PTHR28653:SF1">
    <property type="entry name" value="ATPASE SWSAP1"/>
    <property type="match status" value="1"/>
</dbReference>
<dbReference type="OMA" id="ITISHIF"/>
<evidence type="ECO:0008006" key="3">
    <source>
        <dbReference type="Google" id="ProtNLM"/>
    </source>
</evidence>
<keyword evidence="2" id="KW-1185">Reference proteome</keyword>
<reference evidence="1" key="3">
    <citation type="submission" date="2015-06" db="UniProtKB">
        <authorList>
            <consortium name="EnsemblMetazoa"/>
        </authorList>
    </citation>
    <scope>IDENTIFICATION</scope>
</reference>
<dbReference type="PANTHER" id="PTHR28653">
    <property type="match status" value="1"/>
</dbReference>
<dbReference type="GO" id="GO:0097196">
    <property type="term" value="C:Shu complex"/>
    <property type="evidence" value="ECO:0007669"/>
    <property type="project" value="TreeGrafter"/>
</dbReference>
<reference evidence="2" key="2">
    <citation type="journal article" date="2013" name="Nature">
        <title>Insights into bilaterian evolution from three spiralian genomes.</title>
        <authorList>
            <person name="Simakov O."/>
            <person name="Marletaz F."/>
            <person name="Cho S.J."/>
            <person name="Edsinger-Gonzales E."/>
            <person name="Havlak P."/>
            <person name="Hellsten U."/>
            <person name="Kuo D.H."/>
            <person name="Larsson T."/>
            <person name="Lv J."/>
            <person name="Arendt D."/>
            <person name="Savage R."/>
            <person name="Osoegawa K."/>
            <person name="de Jong P."/>
            <person name="Grimwood J."/>
            <person name="Chapman J.A."/>
            <person name="Shapiro H."/>
            <person name="Aerts A."/>
            <person name="Otillar R.P."/>
            <person name="Terry A.Y."/>
            <person name="Boore J.L."/>
            <person name="Grigoriev I.V."/>
            <person name="Lindberg D.R."/>
            <person name="Seaver E.C."/>
            <person name="Weisblat D.A."/>
            <person name="Putnam N.H."/>
            <person name="Rokhsar D.S."/>
        </authorList>
    </citation>
    <scope>NUCLEOTIDE SEQUENCE</scope>
    <source>
        <strain evidence="2">I ESC-2004</strain>
    </source>
</reference>
<dbReference type="EMBL" id="AMQN01000155">
    <property type="status" value="NOT_ANNOTATED_CDS"/>
    <property type="molecule type" value="Genomic_DNA"/>
</dbReference>
<dbReference type="GO" id="GO:0003697">
    <property type="term" value="F:single-stranded DNA binding"/>
    <property type="evidence" value="ECO:0007669"/>
    <property type="project" value="TreeGrafter"/>
</dbReference>
<sequence>MDLLGNILPFGAPYLKWISSPPPATSLDNSLMIHASDPQMRTNLLFQAAVTHISLGSHVTFICSQPLPHLPLHVHAMPRPQPQVMALLKMMYISNYSDLVKFLASIHNQAVLPEVLIVDDLTGYTAGSQNEASQVHAVARLCALLKDSLHFIHAKQGIGKVYTSANNNQQMISLSQISSSSMF</sequence>
<dbReference type="HOGENOM" id="CLU_1476517_0_0_1"/>
<accession>X2ATS5</accession>
<evidence type="ECO:0000313" key="2">
    <source>
        <dbReference type="Proteomes" id="UP000014760"/>
    </source>
</evidence>
<dbReference type="OrthoDB" id="67296at2759"/>
<organism evidence="1 2">
    <name type="scientific">Capitella teleta</name>
    <name type="common">Polychaete worm</name>
    <dbReference type="NCBI Taxonomy" id="283909"/>
    <lineage>
        <taxon>Eukaryota</taxon>
        <taxon>Metazoa</taxon>
        <taxon>Spiralia</taxon>
        <taxon>Lophotrochozoa</taxon>
        <taxon>Annelida</taxon>
        <taxon>Polychaeta</taxon>
        <taxon>Sedentaria</taxon>
        <taxon>Scolecida</taxon>
        <taxon>Capitellidae</taxon>
        <taxon>Capitella</taxon>
    </lineage>
</organism>
<dbReference type="EnsemblMetazoa" id="CapteT222939">
    <property type="protein sequence ID" value="CapteP222939"/>
    <property type="gene ID" value="CapteG222939"/>
</dbReference>